<reference evidence="1" key="1">
    <citation type="submission" date="2020-02" db="EMBL/GenBank/DDBJ databases">
        <authorList>
            <person name="Meier V. D."/>
        </authorList>
    </citation>
    <scope>NUCLEOTIDE SEQUENCE</scope>
    <source>
        <strain evidence="1">AVDCRST_MAG05</strain>
    </source>
</reference>
<proteinExistence type="predicted"/>
<accession>A0A6J4S043</accession>
<protein>
    <submittedName>
        <fullName evidence="1">Uncharacterized protein</fullName>
    </submittedName>
</protein>
<sequence length="61" mass="6638">MHPAHGVILYTDTLEGVSAGHLGGGFFDGWPDPPRRRRTCGCSRAATRLSWRSTVPASWVS</sequence>
<dbReference type="AlphaFoldDB" id="A0A6J4S043"/>
<evidence type="ECO:0000313" key="1">
    <source>
        <dbReference type="EMBL" id="CAA9486328.1"/>
    </source>
</evidence>
<organism evidence="1">
    <name type="scientific">uncultured Rubrobacteraceae bacterium</name>
    <dbReference type="NCBI Taxonomy" id="349277"/>
    <lineage>
        <taxon>Bacteria</taxon>
        <taxon>Bacillati</taxon>
        <taxon>Actinomycetota</taxon>
        <taxon>Rubrobacteria</taxon>
        <taxon>Rubrobacterales</taxon>
        <taxon>Rubrobacteraceae</taxon>
        <taxon>environmental samples</taxon>
    </lineage>
</organism>
<name>A0A6J4S043_9ACTN</name>
<gene>
    <name evidence="1" type="ORF">AVDCRST_MAG05-1600</name>
</gene>
<dbReference type="EMBL" id="CADCVM010000178">
    <property type="protein sequence ID" value="CAA9486328.1"/>
    <property type="molecule type" value="Genomic_DNA"/>
</dbReference>